<dbReference type="KEGG" id="wms:ID128_00365"/>
<evidence type="ECO:0000256" key="4">
    <source>
        <dbReference type="ARBA" id="ARBA00022801"/>
    </source>
</evidence>
<evidence type="ECO:0000259" key="7">
    <source>
        <dbReference type="Pfam" id="PF01551"/>
    </source>
</evidence>
<dbReference type="EMBL" id="CP061738">
    <property type="protein sequence ID" value="QOD38798.1"/>
    <property type="molecule type" value="Genomic_DNA"/>
</dbReference>
<evidence type="ECO:0000256" key="1">
    <source>
        <dbReference type="ARBA" id="ARBA00001947"/>
    </source>
</evidence>
<dbReference type="GO" id="GO:0006508">
    <property type="term" value="P:proteolysis"/>
    <property type="evidence" value="ECO:0007669"/>
    <property type="project" value="UniProtKB-KW"/>
</dbReference>
<keyword evidence="9" id="KW-1185">Reference proteome</keyword>
<evidence type="ECO:0000313" key="8">
    <source>
        <dbReference type="EMBL" id="QOD38798.1"/>
    </source>
</evidence>
<dbReference type="CDD" id="cd12797">
    <property type="entry name" value="M23_peptidase"/>
    <property type="match status" value="1"/>
</dbReference>
<proteinExistence type="predicted"/>
<dbReference type="Proteomes" id="UP000516514">
    <property type="component" value="Chromosome"/>
</dbReference>
<organism evidence="8 9">
    <name type="scientific">Candidatus Wolbachia massiliensis</name>
    <dbReference type="NCBI Taxonomy" id="1845000"/>
    <lineage>
        <taxon>Bacteria</taxon>
        <taxon>Pseudomonadati</taxon>
        <taxon>Pseudomonadota</taxon>
        <taxon>Alphaproteobacteria</taxon>
        <taxon>Rickettsiales</taxon>
        <taxon>Anaplasmataceae</taxon>
        <taxon>Wolbachieae</taxon>
        <taxon>Wolbachia</taxon>
    </lineage>
</organism>
<dbReference type="GO" id="GO:0046872">
    <property type="term" value="F:metal ion binding"/>
    <property type="evidence" value="ECO:0007669"/>
    <property type="project" value="UniProtKB-KW"/>
</dbReference>
<keyword evidence="2" id="KW-0645">Protease</keyword>
<feature type="domain" description="M23ase beta-sheet core" evidence="7">
    <location>
        <begin position="179"/>
        <end position="275"/>
    </location>
</feature>
<keyword evidence="4" id="KW-0378">Hydrolase</keyword>
<dbReference type="AlphaFoldDB" id="A0A7M3U313"/>
<protein>
    <submittedName>
        <fullName evidence="8">M23 family metallopeptidase</fullName>
    </submittedName>
</protein>
<gene>
    <name evidence="8" type="ORF">ID128_00365</name>
</gene>
<dbReference type="GO" id="GO:0004222">
    <property type="term" value="F:metalloendopeptidase activity"/>
    <property type="evidence" value="ECO:0007669"/>
    <property type="project" value="TreeGrafter"/>
</dbReference>
<dbReference type="Gene3D" id="2.70.70.10">
    <property type="entry name" value="Glucose Permease (Domain IIA)"/>
    <property type="match status" value="1"/>
</dbReference>
<accession>A0A7M3U313</accession>
<dbReference type="PANTHER" id="PTHR21666">
    <property type="entry name" value="PEPTIDASE-RELATED"/>
    <property type="match status" value="1"/>
</dbReference>
<dbReference type="InterPro" id="IPR050570">
    <property type="entry name" value="Cell_wall_metabolism_enzyme"/>
</dbReference>
<evidence type="ECO:0000256" key="2">
    <source>
        <dbReference type="ARBA" id="ARBA00022670"/>
    </source>
</evidence>
<evidence type="ECO:0000256" key="6">
    <source>
        <dbReference type="ARBA" id="ARBA00023049"/>
    </source>
</evidence>
<dbReference type="InterPro" id="IPR011055">
    <property type="entry name" value="Dup_hybrid_motif"/>
</dbReference>
<reference evidence="8 9" key="1">
    <citation type="submission" date="2020-09" db="EMBL/GenBank/DDBJ databases">
        <title>An Earliest Endosymbiont, Wolbachia massiliensis sp. nov., Strain PL13 From the Bed Bug (Cimex hemipterius), Type strain of a New supergroup T.</title>
        <authorList>
            <person name="Laidoudi Y."/>
            <person name="Levasseur A."/>
            <person name="Medkour H."/>
            <person name="Maaloum M."/>
            <person name="BenKhedher M."/>
            <person name="Sambou M."/>
            <person name="Bassene H."/>
            <person name="Davoust B."/>
            <person name="Fenollar F."/>
            <person name="Raoult D."/>
            <person name="Mediannikov O."/>
        </authorList>
    </citation>
    <scope>NUCLEOTIDE SEQUENCE [LARGE SCALE GENOMIC DNA]</scope>
    <source>
        <strain evidence="8 9">PL13</strain>
    </source>
</reference>
<keyword evidence="3" id="KW-0479">Metal-binding</keyword>
<sequence length="315" mass="35375">MTESNLTHFPVLFQHGIRKKKDMDQGSQATLMTGNNAESLTHNKKLLFISSDVKPSFFATGVEQGLAPNTVMKLIDVYKDFGVDFKKDIVLTSKLEVLFERLFSNQKTEEKILYTSLTTNKKAISLYHYKSQSGKEGYFNKEGISFRGSKAFINPLNGDYRISSKFGNRKHPIRGKVAFHKGVDYATKLGAPIYATAEGVIEYIGNNGGYGKYIKIKHKNGYSTCYAHMSKFSSNVKLGSKVKQGQVIAYVGKTGVATGFHLHYEVICNGKHIDPLTVTYKNEVKLLDYELREFKLFTNKIDETINGRGSSEKKV</sequence>
<dbReference type="SUPFAM" id="SSF51261">
    <property type="entry name" value="Duplicated hybrid motif"/>
    <property type="match status" value="1"/>
</dbReference>
<evidence type="ECO:0000256" key="5">
    <source>
        <dbReference type="ARBA" id="ARBA00022833"/>
    </source>
</evidence>
<evidence type="ECO:0000313" key="9">
    <source>
        <dbReference type="Proteomes" id="UP000516514"/>
    </source>
</evidence>
<name>A0A7M3U313_9RICK</name>
<dbReference type="Gene3D" id="3.10.450.350">
    <property type="match status" value="1"/>
</dbReference>
<keyword evidence="5" id="KW-0862">Zinc</keyword>
<dbReference type="Pfam" id="PF01551">
    <property type="entry name" value="Peptidase_M23"/>
    <property type="match status" value="1"/>
</dbReference>
<evidence type="ECO:0000256" key="3">
    <source>
        <dbReference type="ARBA" id="ARBA00022723"/>
    </source>
</evidence>
<dbReference type="InterPro" id="IPR016047">
    <property type="entry name" value="M23ase_b-sheet_dom"/>
</dbReference>
<comment type="cofactor">
    <cofactor evidence="1">
        <name>Zn(2+)</name>
        <dbReference type="ChEBI" id="CHEBI:29105"/>
    </cofactor>
</comment>
<keyword evidence="6" id="KW-0482">Metalloprotease</keyword>
<dbReference type="PANTHER" id="PTHR21666:SF288">
    <property type="entry name" value="CELL DIVISION PROTEIN YTFB"/>
    <property type="match status" value="1"/>
</dbReference>